<proteinExistence type="predicted"/>
<evidence type="ECO:0000313" key="3">
    <source>
        <dbReference type="Proteomes" id="UP001152320"/>
    </source>
</evidence>
<evidence type="ECO:0000256" key="1">
    <source>
        <dbReference type="SAM" id="MobiDB-lite"/>
    </source>
</evidence>
<protein>
    <submittedName>
        <fullName evidence="2">Uncharacterized protein</fullName>
    </submittedName>
</protein>
<accession>A0A9Q1CCA9</accession>
<organism evidence="2 3">
    <name type="scientific">Holothuria leucospilota</name>
    <name type="common">Black long sea cucumber</name>
    <name type="synonym">Mertensiothuria leucospilota</name>
    <dbReference type="NCBI Taxonomy" id="206669"/>
    <lineage>
        <taxon>Eukaryota</taxon>
        <taxon>Metazoa</taxon>
        <taxon>Echinodermata</taxon>
        <taxon>Eleutherozoa</taxon>
        <taxon>Echinozoa</taxon>
        <taxon>Holothuroidea</taxon>
        <taxon>Aspidochirotacea</taxon>
        <taxon>Aspidochirotida</taxon>
        <taxon>Holothuriidae</taxon>
        <taxon>Holothuria</taxon>
    </lineage>
</organism>
<feature type="region of interest" description="Disordered" evidence="1">
    <location>
        <begin position="1"/>
        <end position="65"/>
    </location>
</feature>
<sequence length="166" mass="18062">MAPAARPSRKSGRRRTPLPPAHETASLPPSDLLPARVQGPTSPGAYGRPRPAPLPVVDAGRTPLRGDTVRDLSPMSRRHYLSFAVGLGLHMRSRTLAGVWSEEKSRLHITVLELEAVVRALAALRDHVRGRSLTVFSDNTTVVAYINRQGGTHSPQLCLKVMSLLQ</sequence>
<keyword evidence="3" id="KW-1185">Reference proteome</keyword>
<dbReference type="AlphaFoldDB" id="A0A9Q1CCA9"/>
<gene>
    <name evidence="2" type="ORF">HOLleu_09945</name>
</gene>
<dbReference type="EMBL" id="JAIZAY010000004">
    <property type="protein sequence ID" value="KAJ8043023.1"/>
    <property type="molecule type" value="Genomic_DNA"/>
</dbReference>
<dbReference type="CDD" id="cd09275">
    <property type="entry name" value="RNase_HI_RT_DIRS1"/>
    <property type="match status" value="1"/>
</dbReference>
<reference evidence="2" key="1">
    <citation type="submission" date="2021-10" db="EMBL/GenBank/DDBJ databases">
        <title>Tropical sea cucumber genome reveals ecological adaptation and Cuvierian tubules defense mechanism.</title>
        <authorList>
            <person name="Chen T."/>
        </authorList>
    </citation>
    <scope>NUCLEOTIDE SEQUENCE</scope>
    <source>
        <strain evidence="2">Nanhai2018</strain>
        <tissue evidence="2">Muscle</tissue>
    </source>
</reference>
<name>A0A9Q1CCA9_HOLLE</name>
<comment type="caution">
    <text evidence="2">The sequence shown here is derived from an EMBL/GenBank/DDBJ whole genome shotgun (WGS) entry which is preliminary data.</text>
</comment>
<feature type="compositionally biased region" description="Basic residues" evidence="1">
    <location>
        <begin position="7"/>
        <end position="16"/>
    </location>
</feature>
<evidence type="ECO:0000313" key="2">
    <source>
        <dbReference type="EMBL" id="KAJ8043023.1"/>
    </source>
</evidence>
<dbReference type="Proteomes" id="UP001152320">
    <property type="component" value="Chromosome 4"/>
</dbReference>